<dbReference type="PROSITE" id="PS00800">
    <property type="entry name" value="PECTINESTERASE_1"/>
    <property type="match status" value="1"/>
</dbReference>
<keyword evidence="10" id="KW-1015">Disulfide bond</keyword>
<dbReference type="Pfam" id="PF01095">
    <property type="entry name" value="Pectinesterase"/>
    <property type="match status" value="1"/>
</dbReference>
<dbReference type="AlphaFoldDB" id="A0AAN7JZJ5"/>
<dbReference type="NCBIfam" id="TIGR01614">
    <property type="entry name" value="PME_inhib"/>
    <property type="match status" value="1"/>
</dbReference>
<protein>
    <recommendedName>
        <fullName evidence="5 15">Pectinesterase</fullName>
        <ecNumber evidence="5 15">3.1.1.11</ecNumber>
    </recommendedName>
</protein>
<dbReference type="InterPro" id="IPR018040">
    <property type="entry name" value="Pectinesterase_Tyr_AS"/>
</dbReference>
<dbReference type="SUPFAM" id="SSF101148">
    <property type="entry name" value="Plant invertase/pectin methylesterase inhibitor"/>
    <property type="match status" value="1"/>
</dbReference>
<keyword evidence="6 15" id="KW-0134">Cell wall</keyword>
<evidence type="ECO:0000256" key="1">
    <source>
        <dbReference type="ARBA" id="ARBA00004191"/>
    </source>
</evidence>
<comment type="similarity">
    <text evidence="3">In the N-terminal section; belongs to the PMEI family.</text>
</comment>
<dbReference type="GO" id="GO:0045490">
    <property type="term" value="P:pectin catabolic process"/>
    <property type="evidence" value="ECO:0007669"/>
    <property type="project" value="UniProtKB-UniRule"/>
</dbReference>
<keyword evidence="15" id="KW-0732">Signal</keyword>
<feature type="signal peptide" evidence="15">
    <location>
        <begin position="1"/>
        <end position="22"/>
    </location>
</feature>
<dbReference type="Pfam" id="PF04043">
    <property type="entry name" value="PMEI"/>
    <property type="match status" value="1"/>
</dbReference>
<proteinExistence type="inferred from homology"/>
<dbReference type="InterPro" id="IPR035513">
    <property type="entry name" value="Invertase/methylesterase_inhib"/>
</dbReference>
<feature type="domain" description="Pectinesterase inhibitor" evidence="16">
    <location>
        <begin position="35"/>
        <end position="183"/>
    </location>
</feature>
<dbReference type="GO" id="GO:0004857">
    <property type="term" value="F:enzyme inhibitor activity"/>
    <property type="evidence" value="ECO:0007669"/>
    <property type="project" value="InterPro"/>
</dbReference>
<reference evidence="17 18" key="1">
    <citation type="journal article" date="2023" name="Hortic Res">
        <title>Pangenome of water caltrop reveals structural variations and asymmetric subgenome divergence after allopolyploidization.</title>
        <authorList>
            <person name="Zhang X."/>
            <person name="Chen Y."/>
            <person name="Wang L."/>
            <person name="Yuan Y."/>
            <person name="Fang M."/>
            <person name="Shi L."/>
            <person name="Lu R."/>
            <person name="Comes H.P."/>
            <person name="Ma Y."/>
            <person name="Chen Y."/>
            <person name="Huang G."/>
            <person name="Zhou Y."/>
            <person name="Zheng Z."/>
            <person name="Qiu Y."/>
        </authorList>
    </citation>
    <scope>NUCLEOTIDE SEQUENCE [LARGE SCALE GENOMIC DNA]</scope>
    <source>
        <tissue evidence="17">Roots</tissue>
    </source>
</reference>
<evidence type="ECO:0000259" key="16">
    <source>
        <dbReference type="SMART" id="SM00856"/>
    </source>
</evidence>
<dbReference type="Gene3D" id="1.20.140.40">
    <property type="entry name" value="Invertase/pectin methylesterase inhibitor family protein"/>
    <property type="match status" value="1"/>
</dbReference>
<dbReference type="Proteomes" id="UP001345219">
    <property type="component" value="Chromosome 6"/>
</dbReference>
<evidence type="ECO:0000256" key="9">
    <source>
        <dbReference type="ARBA" id="ARBA00023085"/>
    </source>
</evidence>
<dbReference type="InterPro" id="IPR012334">
    <property type="entry name" value="Pectin_lyas_fold"/>
</dbReference>
<dbReference type="PANTHER" id="PTHR31707">
    <property type="entry name" value="PECTINESTERASE"/>
    <property type="match status" value="1"/>
</dbReference>
<keyword evidence="7 15" id="KW-0964">Secreted</keyword>
<evidence type="ECO:0000256" key="11">
    <source>
        <dbReference type="ARBA" id="ARBA00023180"/>
    </source>
</evidence>
<gene>
    <name evidence="17" type="ORF">SAY87_006496</name>
</gene>
<dbReference type="InterPro" id="IPR011050">
    <property type="entry name" value="Pectin_lyase_fold/virulence"/>
</dbReference>
<comment type="similarity">
    <text evidence="4">In the C-terminal section; belongs to the pectinesterase family.</text>
</comment>
<comment type="catalytic activity">
    <reaction evidence="13 15">
        <text>[(1-&gt;4)-alpha-D-galacturonosyl methyl ester](n) + n H2O = [(1-&gt;4)-alpha-D-galacturonosyl](n) + n methanol + n H(+)</text>
        <dbReference type="Rhea" id="RHEA:22380"/>
        <dbReference type="Rhea" id="RHEA-COMP:14570"/>
        <dbReference type="Rhea" id="RHEA-COMP:14573"/>
        <dbReference type="ChEBI" id="CHEBI:15377"/>
        <dbReference type="ChEBI" id="CHEBI:15378"/>
        <dbReference type="ChEBI" id="CHEBI:17790"/>
        <dbReference type="ChEBI" id="CHEBI:140522"/>
        <dbReference type="ChEBI" id="CHEBI:140523"/>
        <dbReference type="EC" id="3.1.1.11"/>
    </reaction>
</comment>
<dbReference type="EC" id="3.1.1.11" evidence="5 15"/>
<evidence type="ECO:0000313" key="18">
    <source>
        <dbReference type="Proteomes" id="UP001345219"/>
    </source>
</evidence>
<name>A0AAN7JZJ5_9MYRT</name>
<keyword evidence="18" id="KW-1185">Reference proteome</keyword>
<evidence type="ECO:0000256" key="2">
    <source>
        <dbReference type="ARBA" id="ARBA00005184"/>
    </source>
</evidence>
<dbReference type="FunFam" id="1.20.140.40:FF:000021">
    <property type="entry name" value="Probable pectinesterase/pectinesterase inhibitor 51"/>
    <property type="match status" value="1"/>
</dbReference>
<evidence type="ECO:0000256" key="5">
    <source>
        <dbReference type="ARBA" id="ARBA00013229"/>
    </source>
</evidence>
<dbReference type="InterPro" id="IPR006501">
    <property type="entry name" value="Pectinesterase_inhib_dom"/>
</dbReference>
<evidence type="ECO:0000256" key="13">
    <source>
        <dbReference type="ARBA" id="ARBA00047928"/>
    </source>
</evidence>
<evidence type="ECO:0000256" key="3">
    <source>
        <dbReference type="ARBA" id="ARBA00006027"/>
    </source>
</evidence>
<dbReference type="EMBL" id="JAXIOK010000013">
    <property type="protein sequence ID" value="KAK4756369.1"/>
    <property type="molecule type" value="Genomic_DNA"/>
</dbReference>
<organism evidence="17 18">
    <name type="scientific">Trapa incisa</name>
    <dbReference type="NCBI Taxonomy" id="236973"/>
    <lineage>
        <taxon>Eukaryota</taxon>
        <taxon>Viridiplantae</taxon>
        <taxon>Streptophyta</taxon>
        <taxon>Embryophyta</taxon>
        <taxon>Tracheophyta</taxon>
        <taxon>Spermatophyta</taxon>
        <taxon>Magnoliopsida</taxon>
        <taxon>eudicotyledons</taxon>
        <taxon>Gunneridae</taxon>
        <taxon>Pentapetalae</taxon>
        <taxon>rosids</taxon>
        <taxon>malvids</taxon>
        <taxon>Myrtales</taxon>
        <taxon>Lythraceae</taxon>
        <taxon>Trapa</taxon>
    </lineage>
</organism>
<evidence type="ECO:0000256" key="4">
    <source>
        <dbReference type="ARBA" id="ARBA00007786"/>
    </source>
</evidence>
<keyword evidence="11" id="KW-0325">Glycoprotein</keyword>
<evidence type="ECO:0000256" key="14">
    <source>
        <dbReference type="ARBA" id="ARBA00057335"/>
    </source>
</evidence>
<dbReference type="CDD" id="cd15798">
    <property type="entry name" value="PMEI-like_3"/>
    <property type="match status" value="1"/>
</dbReference>
<comment type="pathway">
    <text evidence="2 15">Glycan metabolism; pectin degradation; 2-dehydro-3-deoxy-D-gluconate from pectin: step 1/5.</text>
</comment>
<evidence type="ECO:0000256" key="15">
    <source>
        <dbReference type="RuleBase" id="RU000589"/>
    </source>
</evidence>
<feature type="chain" id="PRO_5042670574" description="Pectinesterase" evidence="15">
    <location>
        <begin position="23"/>
        <end position="540"/>
    </location>
</feature>
<comment type="caution">
    <text evidence="17">The sequence shown here is derived from an EMBL/GenBank/DDBJ whole genome shotgun (WGS) entry which is preliminary data.</text>
</comment>
<evidence type="ECO:0000256" key="8">
    <source>
        <dbReference type="ARBA" id="ARBA00022801"/>
    </source>
</evidence>
<dbReference type="GO" id="GO:0042545">
    <property type="term" value="P:cell wall modification"/>
    <property type="evidence" value="ECO:0007669"/>
    <property type="project" value="UniProtKB-UniRule"/>
</dbReference>
<accession>A0AAN7JZJ5</accession>
<dbReference type="InterPro" id="IPR000070">
    <property type="entry name" value="Pectinesterase_cat"/>
</dbReference>
<dbReference type="SUPFAM" id="SSF51126">
    <property type="entry name" value="Pectin lyase-like"/>
    <property type="match status" value="1"/>
</dbReference>
<keyword evidence="8 15" id="KW-0378">Hydrolase</keyword>
<comment type="function">
    <text evidence="14 15">Acts in the modification of cell walls via demethylesterification of cell wall pectin.</text>
</comment>
<dbReference type="GO" id="GO:0030599">
    <property type="term" value="F:pectinesterase activity"/>
    <property type="evidence" value="ECO:0007669"/>
    <property type="project" value="UniProtKB-UniRule"/>
</dbReference>
<evidence type="ECO:0000256" key="10">
    <source>
        <dbReference type="ARBA" id="ARBA00023157"/>
    </source>
</evidence>
<evidence type="ECO:0000256" key="7">
    <source>
        <dbReference type="ARBA" id="ARBA00022525"/>
    </source>
</evidence>
<evidence type="ECO:0000256" key="6">
    <source>
        <dbReference type="ARBA" id="ARBA00022512"/>
    </source>
</evidence>
<keyword evidence="12 15" id="KW-0961">Cell wall biogenesis/degradation</keyword>
<keyword evidence="9 15" id="KW-0063">Aspartyl esterase</keyword>
<evidence type="ECO:0000256" key="12">
    <source>
        <dbReference type="ARBA" id="ARBA00023316"/>
    </source>
</evidence>
<dbReference type="SMART" id="SM00856">
    <property type="entry name" value="PMEI"/>
    <property type="match status" value="1"/>
</dbReference>
<comment type="subcellular location">
    <subcellularLocation>
        <location evidence="1 15">Secreted</location>
        <location evidence="1 15">Cell wall</location>
    </subcellularLocation>
</comment>
<sequence length="540" mass="59298">MALFFFLCLLSFNFFSLPSSYATLQPSWPPFYDSVPLEEIRQACKATRFPDICVSSLSQFSPADGSGPSQILNAAISISAYNQKKAQEMVKRILNSSEGSKNRTTAAQNCLQGLGNSTYRTQSAVDALPRGKTKDARAWLSAALQFQLGCLSGFMNVNDTALVNETMAFLDSLTRFTSNALSMLVSYDIYGNDTASWRPPATERDGFWEPGSVSDSGQSFTMGFLANLTVDATVCRDGACGCYGKVQDAVDAAPDNGDGRFVIHIKAGVYNETVRIPLEKKNVVFVGDGVGKTVITGNLNVGQPGMSTYNSATVGVVGDGFMATGVTFENTAGPNTMQAVAFRSTSDFSYIENCEFLGHQDTLYASSLRQYYKSCRIEGNVDFIFGNAAAVFDGCEILIRPRQLQPERGESSTITAHARADPSQSTGFVFQNCLINGTDAYMKLYYQNPKLHNNFLGRPWREYSRTVFINCNLQALISPQGWMPWSGDFALNTLFYGEFNNTGPGSVTSERVWWSSQIPQEHADTYSVDRFIQGGEWILR</sequence>
<dbReference type="Gene3D" id="2.160.20.10">
    <property type="entry name" value="Single-stranded right-handed beta-helix, Pectin lyase-like"/>
    <property type="match status" value="1"/>
</dbReference>
<evidence type="ECO:0000313" key="17">
    <source>
        <dbReference type="EMBL" id="KAK4756369.1"/>
    </source>
</evidence>
<dbReference type="FunFam" id="2.160.20.10:FF:000029">
    <property type="entry name" value="Pectinesterase 4"/>
    <property type="match status" value="1"/>
</dbReference>